<dbReference type="InterPro" id="IPR036259">
    <property type="entry name" value="MFS_trans_sf"/>
</dbReference>
<dbReference type="PANTHER" id="PTHR23502:SF68">
    <property type="entry name" value="MULTIDRUG TRANSPORTER, PUTATIVE (AFU_ORTHOLOGUE AFUA_3G01120)-RELATED"/>
    <property type="match status" value="1"/>
</dbReference>
<organism evidence="7 8">
    <name type="scientific">Phaeosphaeria nodorum (strain SN15 / ATCC MYA-4574 / FGSC 10173)</name>
    <name type="common">Glume blotch fungus</name>
    <name type="synonym">Parastagonospora nodorum</name>
    <dbReference type="NCBI Taxonomy" id="321614"/>
    <lineage>
        <taxon>Eukaryota</taxon>
        <taxon>Fungi</taxon>
        <taxon>Dikarya</taxon>
        <taxon>Ascomycota</taxon>
        <taxon>Pezizomycotina</taxon>
        <taxon>Dothideomycetes</taxon>
        <taxon>Pleosporomycetidae</taxon>
        <taxon>Pleosporales</taxon>
        <taxon>Pleosporineae</taxon>
        <taxon>Phaeosphaeriaceae</taxon>
        <taxon>Parastagonospora</taxon>
    </lineage>
</organism>
<keyword evidence="4 6" id="KW-1133">Transmembrane helix</keyword>
<feature type="transmembrane region" description="Helical" evidence="6">
    <location>
        <begin position="112"/>
        <end position="132"/>
    </location>
</feature>
<proteinExistence type="inferred from homology"/>
<accession>Q0U148</accession>
<dbReference type="AlphaFoldDB" id="Q0U148"/>
<name>Q0U148_PHANO</name>
<evidence type="ECO:0000256" key="5">
    <source>
        <dbReference type="ARBA" id="ARBA00023136"/>
    </source>
</evidence>
<evidence type="ECO:0000256" key="1">
    <source>
        <dbReference type="ARBA" id="ARBA00004141"/>
    </source>
</evidence>
<dbReference type="SUPFAM" id="SSF103473">
    <property type="entry name" value="MFS general substrate transporter"/>
    <property type="match status" value="1"/>
</dbReference>
<dbReference type="EMBL" id="CH445356">
    <property type="protein sequence ID" value="EAT78097.2"/>
    <property type="molecule type" value="Genomic_DNA"/>
</dbReference>
<comment type="similarity">
    <text evidence="2">Belongs to the major facilitator superfamily.</text>
</comment>
<dbReference type="RefSeq" id="XP_001804739.1">
    <property type="nucleotide sequence ID" value="XM_001804687.1"/>
</dbReference>
<dbReference type="eggNOG" id="KOG0255">
    <property type="taxonomic scope" value="Eukaryota"/>
</dbReference>
<dbReference type="KEGG" id="pno:SNOG_14557"/>
<dbReference type="InParanoid" id="Q0U148"/>
<dbReference type="VEuPathDB" id="FungiDB:JI435_145570"/>
<evidence type="ECO:0000256" key="3">
    <source>
        <dbReference type="ARBA" id="ARBA00022692"/>
    </source>
</evidence>
<dbReference type="GeneID" id="5981664"/>
<evidence type="ECO:0000313" key="7">
    <source>
        <dbReference type="EMBL" id="EAT78097.2"/>
    </source>
</evidence>
<dbReference type="Proteomes" id="UP000001055">
    <property type="component" value="Unassembled WGS sequence"/>
</dbReference>
<sequence length="203" mass="22771">MSLILMRETSGTIILERRAKRLRAETGNDKLVSKLHSGLTPSELFRFSIVRPVKMFFRSQICFFISLYIAITYSYLYILFTTFTAVFTNTYGWKGGVVGLSFTGDRFEEKRLTIYSLGIGSLIGQLVCTYYGNKTAAKHIALGDFKPEHRLYNMAIGGFFMPSLDDLHASNDILGGCFHDTRSECDGCKHGLKVIVCCSDPAQ</sequence>
<evidence type="ECO:0000256" key="2">
    <source>
        <dbReference type="ARBA" id="ARBA00008335"/>
    </source>
</evidence>
<evidence type="ECO:0000256" key="6">
    <source>
        <dbReference type="SAM" id="Phobius"/>
    </source>
</evidence>
<reference evidence="8" key="1">
    <citation type="journal article" date="2007" name="Plant Cell">
        <title>Dothideomycete-plant interactions illuminated by genome sequencing and EST analysis of the wheat pathogen Stagonospora nodorum.</title>
        <authorList>
            <person name="Hane J.K."/>
            <person name="Lowe R.G."/>
            <person name="Solomon P.S."/>
            <person name="Tan K.C."/>
            <person name="Schoch C.L."/>
            <person name="Spatafora J.W."/>
            <person name="Crous P.W."/>
            <person name="Kodira C."/>
            <person name="Birren B.W."/>
            <person name="Galagan J.E."/>
            <person name="Torriani S.F."/>
            <person name="McDonald B.A."/>
            <person name="Oliver R.P."/>
        </authorList>
    </citation>
    <scope>NUCLEOTIDE SEQUENCE [LARGE SCALE GENOMIC DNA]</scope>
    <source>
        <strain evidence="8">SN15 / ATCC MYA-4574 / FGSC 10173</strain>
    </source>
</reference>
<comment type="subcellular location">
    <subcellularLocation>
        <location evidence="1">Membrane</location>
        <topology evidence="1">Multi-pass membrane protein</topology>
    </subcellularLocation>
</comment>
<gene>
    <name evidence="7" type="ORF">SNOG_14557</name>
</gene>
<evidence type="ECO:0000256" key="4">
    <source>
        <dbReference type="ARBA" id="ARBA00022989"/>
    </source>
</evidence>
<dbReference type="GO" id="GO:0016020">
    <property type="term" value="C:membrane"/>
    <property type="evidence" value="ECO:0007669"/>
    <property type="project" value="UniProtKB-SubCell"/>
</dbReference>
<protein>
    <submittedName>
        <fullName evidence="7">Uncharacterized protein</fullName>
    </submittedName>
</protein>
<dbReference type="PANTHER" id="PTHR23502">
    <property type="entry name" value="MAJOR FACILITATOR SUPERFAMILY"/>
    <property type="match status" value="1"/>
</dbReference>
<feature type="transmembrane region" description="Helical" evidence="6">
    <location>
        <begin position="61"/>
        <end position="92"/>
    </location>
</feature>
<dbReference type="HOGENOM" id="CLU_1349360_0_0_1"/>
<keyword evidence="3 6" id="KW-0812">Transmembrane</keyword>
<evidence type="ECO:0000313" key="8">
    <source>
        <dbReference type="Proteomes" id="UP000001055"/>
    </source>
</evidence>
<keyword evidence="5 6" id="KW-0472">Membrane</keyword>